<dbReference type="NCBIfam" id="TIGR03187">
    <property type="entry name" value="DGQHR"/>
    <property type="match status" value="1"/>
</dbReference>
<dbReference type="CDD" id="cd16413">
    <property type="entry name" value="DGQHR_domain"/>
    <property type="match status" value="1"/>
</dbReference>
<protein>
    <submittedName>
        <fullName evidence="1">DGQHR domain-containing protein</fullName>
    </submittedName>
</protein>
<dbReference type="EMBL" id="JACGBJ010000001">
    <property type="protein sequence ID" value="MBA5800311.1"/>
    <property type="molecule type" value="Genomic_DNA"/>
</dbReference>
<organism evidence="1 2">
    <name type="scientific">Rhizobium changzhiense</name>
    <dbReference type="NCBI Taxonomy" id="2692317"/>
    <lineage>
        <taxon>Bacteria</taxon>
        <taxon>Pseudomonadati</taxon>
        <taxon>Pseudomonadota</taxon>
        <taxon>Alphaproteobacteria</taxon>
        <taxon>Hyphomicrobiales</taxon>
        <taxon>Rhizobiaceae</taxon>
        <taxon>Rhizobium/Agrobacterium group</taxon>
        <taxon>Rhizobium</taxon>
    </lineage>
</organism>
<dbReference type="InterPro" id="IPR017642">
    <property type="entry name" value="DNA_S_mod_DndB"/>
</dbReference>
<dbReference type="Proteomes" id="UP000539787">
    <property type="component" value="Unassembled WGS sequence"/>
</dbReference>
<sequence>MTILKFPAIRARQSEAHTVLSFAALASDLQKFAVIERVARDAEGGLSGFQRPQIAGHIREIRDYLEKPEAILPNPIVVAFTNNVEISDQGGDGRCVVEIDVASGAPGMVVDGQQRLTALGQVHEKDFQVFVSAIICRDDEELRRQFVLINNTRPLPKSLIYELLPTVTGLPRRLGDRSVAADIAARLNYDKSSSLEGQVYQHTNPGGMIRDTAIQRVIINSLSDGVMRELIREPDGPDLCFKLISDFYKAVQYVFKDEWKNHTPKTSRLVHGAGIMSLGYVMEILVLLDGARTFDDFAKGLACLIDTTAWTSGEWNFAENDKRHWKSVQNVNRDITTLAQYLVTIVRADIRRRRKETQGNVDEPRQTIAGA</sequence>
<reference evidence="1 2" key="1">
    <citation type="submission" date="2020-07" db="EMBL/GenBank/DDBJ databases">
        <authorList>
            <person name="Sun Q."/>
        </authorList>
    </citation>
    <scope>NUCLEOTIDE SEQUENCE [LARGE SCALE GENOMIC DNA]</scope>
    <source>
        <strain evidence="1 2">WYCCWR 11317</strain>
    </source>
</reference>
<dbReference type="NCBIfam" id="NF041060">
    <property type="entry name" value="DpdB"/>
    <property type="match status" value="1"/>
</dbReference>
<name>A0ABR6A126_9HYPH</name>
<comment type="caution">
    <text evidence="1">The sequence shown here is derived from an EMBL/GenBank/DDBJ whole genome shotgun (WGS) entry which is preliminary data.</text>
</comment>
<dbReference type="Pfam" id="PF14072">
    <property type="entry name" value="DndB"/>
    <property type="match status" value="1"/>
</dbReference>
<proteinExistence type="predicted"/>
<dbReference type="RefSeq" id="WP_182208019.1">
    <property type="nucleotide sequence ID" value="NZ_JACGBJ010000001.1"/>
</dbReference>
<keyword evidence="2" id="KW-1185">Reference proteome</keyword>
<gene>
    <name evidence="1" type="ORF">HX902_01450</name>
</gene>
<evidence type="ECO:0000313" key="1">
    <source>
        <dbReference type="EMBL" id="MBA5800311.1"/>
    </source>
</evidence>
<dbReference type="InterPro" id="IPR017601">
    <property type="entry name" value="DGQHR-contain_dom"/>
</dbReference>
<accession>A0ABR6A126</accession>
<evidence type="ECO:0000313" key="2">
    <source>
        <dbReference type="Proteomes" id="UP000539787"/>
    </source>
</evidence>